<feature type="domain" description="Ig-like" evidence="3">
    <location>
        <begin position="7"/>
        <end position="105"/>
    </location>
</feature>
<feature type="domain" description="Ig-like" evidence="3">
    <location>
        <begin position="113"/>
        <end position="212"/>
    </location>
</feature>
<dbReference type="Ensembl" id="ENSPKIT00000024243.1">
    <property type="protein sequence ID" value="ENSPKIP00000000351.1"/>
    <property type="gene ID" value="ENSPKIG00000019050.1"/>
</dbReference>
<dbReference type="SMART" id="SM00409">
    <property type="entry name" value="IG"/>
    <property type="match status" value="1"/>
</dbReference>
<organism evidence="4 5">
    <name type="scientific">Paramormyrops kingsleyae</name>
    <dbReference type="NCBI Taxonomy" id="1676925"/>
    <lineage>
        <taxon>Eukaryota</taxon>
        <taxon>Metazoa</taxon>
        <taxon>Chordata</taxon>
        <taxon>Craniata</taxon>
        <taxon>Vertebrata</taxon>
        <taxon>Euteleostomi</taxon>
        <taxon>Actinopterygii</taxon>
        <taxon>Neopterygii</taxon>
        <taxon>Teleostei</taxon>
        <taxon>Osteoglossocephala</taxon>
        <taxon>Osteoglossomorpha</taxon>
        <taxon>Osteoglossiformes</taxon>
        <taxon>Mormyridae</taxon>
        <taxon>Paramormyrops</taxon>
    </lineage>
</organism>
<evidence type="ECO:0000259" key="3">
    <source>
        <dbReference type="PROSITE" id="PS50835"/>
    </source>
</evidence>
<dbReference type="InterPro" id="IPR036179">
    <property type="entry name" value="Ig-like_dom_sf"/>
</dbReference>
<dbReference type="InterPro" id="IPR003598">
    <property type="entry name" value="Ig_sub2"/>
</dbReference>
<evidence type="ECO:0000256" key="2">
    <source>
        <dbReference type="SAM" id="Phobius"/>
    </source>
</evidence>
<evidence type="ECO:0000313" key="5">
    <source>
        <dbReference type="Proteomes" id="UP000261540"/>
    </source>
</evidence>
<dbReference type="GeneTree" id="ENSGT01140000282931"/>
<dbReference type="PANTHER" id="PTHR11422">
    <property type="entry name" value="T-CELL SURFACE GLYCOPROTEIN CD4"/>
    <property type="match status" value="1"/>
</dbReference>
<dbReference type="GO" id="GO:0042289">
    <property type="term" value="F:MHC class II protein binding"/>
    <property type="evidence" value="ECO:0007669"/>
    <property type="project" value="TreeGrafter"/>
</dbReference>
<dbReference type="GO" id="GO:1990782">
    <property type="term" value="F:protein tyrosine kinase binding"/>
    <property type="evidence" value="ECO:0007669"/>
    <property type="project" value="TreeGrafter"/>
</dbReference>
<dbReference type="InterPro" id="IPR013106">
    <property type="entry name" value="Ig_V-set"/>
</dbReference>
<name>A0A3B3Q4M1_9TELE</name>
<dbReference type="SUPFAM" id="SSF48726">
    <property type="entry name" value="Immunoglobulin"/>
    <property type="match status" value="1"/>
</dbReference>
<proteinExistence type="predicted"/>
<accession>A0A3B3Q4M1</accession>
<dbReference type="PANTHER" id="PTHR11422:SF5">
    <property type="entry name" value="DIVERSE IMMUNOGLOBULIN DOMAIN-CONTAINING PROTEIN 1.1 ISOFORM X1-RELATED"/>
    <property type="match status" value="1"/>
</dbReference>
<feature type="region of interest" description="Disordered" evidence="1">
    <location>
        <begin position="210"/>
        <end position="232"/>
    </location>
</feature>
<dbReference type="Pfam" id="PF07686">
    <property type="entry name" value="V-set"/>
    <property type="match status" value="1"/>
</dbReference>
<sequence>MIYLTKPFAVSVSFHVSLPGAGGESPVLYVTEGDNVTLPCKNVLYPGCSSTTWLYAGRSNGAAVELVTHGKIRDPQKHRRLSLLTDCSLHINDVSAEDAGLYTCQKFTYENGPKYGDDTDAFLSVLTVRKSRSGGTVTLQCLLNSYYGPGRCPPSLTLRWVSDTDPPGQRDPSSQTDTDRCNSTLPINHRRTEKDQTEWRCQLLDKGKVKLTSSPEQGRGKTTGNKHRPTEKTSTAISVTVRLSPTKPQYSPEGNLDHKGTTLEKVLTPRLFFFFLALIVPLVTGAAVYTKRKRSIAQRSDCTSSVSFHRRQTDE</sequence>
<feature type="region of interest" description="Disordered" evidence="1">
    <location>
        <begin position="159"/>
        <end position="196"/>
    </location>
</feature>
<dbReference type="Gene3D" id="2.60.40.10">
    <property type="entry name" value="Immunoglobulins"/>
    <property type="match status" value="1"/>
</dbReference>
<reference evidence="4" key="2">
    <citation type="submission" date="2025-09" db="UniProtKB">
        <authorList>
            <consortium name="Ensembl"/>
        </authorList>
    </citation>
    <scope>IDENTIFICATION</scope>
</reference>
<reference evidence="4" key="1">
    <citation type="submission" date="2025-08" db="UniProtKB">
        <authorList>
            <consortium name="Ensembl"/>
        </authorList>
    </citation>
    <scope>IDENTIFICATION</scope>
</reference>
<dbReference type="InterPro" id="IPR003599">
    <property type="entry name" value="Ig_sub"/>
</dbReference>
<protein>
    <recommendedName>
        <fullName evidence="3">Ig-like domain-containing protein</fullName>
    </recommendedName>
</protein>
<feature type="compositionally biased region" description="Polar residues" evidence="1">
    <location>
        <begin position="211"/>
        <end position="223"/>
    </location>
</feature>
<dbReference type="GO" id="GO:0042110">
    <property type="term" value="P:T cell activation"/>
    <property type="evidence" value="ECO:0007669"/>
    <property type="project" value="TreeGrafter"/>
</dbReference>
<dbReference type="GO" id="GO:0045121">
    <property type="term" value="C:membrane raft"/>
    <property type="evidence" value="ECO:0007669"/>
    <property type="project" value="TreeGrafter"/>
</dbReference>
<dbReference type="GO" id="GO:0070374">
    <property type="term" value="P:positive regulation of ERK1 and ERK2 cascade"/>
    <property type="evidence" value="ECO:0007669"/>
    <property type="project" value="TreeGrafter"/>
</dbReference>
<keyword evidence="2" id="KW-0812">Transmembrane</keyword>
<dbReference type="PROSITE" id="PS50835">
    <property type="entry name" value="IG_LIKE"/>
    <property type="match status" value="2"/>
</dbReference>
<dbReference type="InterPro" id="IPR007110">
    <property type="entry name" value="Ig-like_dom"/>
</dbReference>
<dbReference type="SMART" id="SM00408">
    <property type="entry name" value="IGc2"/>
    <property type="match status" value="1"/>
</dbReference>
<keyword evidence="5" id="KW-1185">Reference proteome</keyword>
<keyword evidence="2" id="KW-1133">Transmembrane helix</keyword>
<dbReference type="Proteomes" id="UP000261540">
    <property type="component" value="Unplaced"/>
</dbReference>
<dbReference type="GO" id="GO:0035723">
    <property type="term" value="P:interleukin-15-mediated signaling pathway"/>
    <property type="evidence" value="ECO:0007669"/>
    <property type="project" value="TreeGrafter"/>
</dbReference>
<keyword evidence="2" id="KW-0472">Membrane</keyword>
<dbReference type="GO" id="GO:0009897">
    <property type="term" value="C:external side of plasma membrane"/>
    <property type="evidence" value="ECO:0007669"/>
    <property type="project" value="TreeGrafter"/>
</dbReference>
<dbReference type="InterPro" id="IPR013783">
    <property type="entry name" value="Ig-like_fold"/>
</dbReference>
<dbReference type="AlphaFoldDB" id="A0A3B3Q4M1"/>
<feature type="transmembrane region" description="Helical" evidence="2">
    <location>
        <begin position="271"/>
        <end position="290"/>
    </location>
</feature>
<evidence type="ECO:0000313" key="4">
    <source>
        <dbReference type="Ensembl" id="ENSPKIP00000000351.1"/>
    </source>
</evidence>
<feature type="compositionally biased region" description="Polar residues" evidence="1">
    <location>
        <begin position="171"/>
        <end position="186"/>
    </location>
</feature>
<evidence type="ECO:0000256" key="1">
    <source>
        <dbReference type="SAM" id="MobiDB-lite"/>
    </source>
</evidence>